<dbReference type="SMART" id="SM00382">
    <property type="entry name" value="AAA"/>
    <property type="match status" value="1"/>
</dbReference>
<dbReference type="PROSITE" id="PS00211">
    <property type="entry name" value="ABC_TRANSPORTER_1"/>
    <property type="match status" value="1"/>
</dbReference>
<feature type="domain" description="ABC transporter" evidence="4">
    <location>
        <begin position="7"/>
        <end position="249"/>
    </location>
</feature>
<dbReference type="OrthoDB" id="9802264at2"/>
<sequence>MSSENIFELNNISKTYDRKVALSSVSLVIRKCETVALIGSSGAGKSTLLNILANVISPDEGGKLLIDGLSYSHYKTEKQLAKKVGIIRQQFDLVGQLPVIHNVLVGRLHEWGFFKSFVSLLIPQEKDLALKSLERVGLIDKVYDRTSNLSGGEQQRVAMARLMVQDPKVILADEPVSALDPTRAEDILSMITQIVKEENKTLVTVLHSVEYAKKYFDRIIGMREGKIYFDLRSDEITDELLSELYDLKGIEGNE</sequence>
<dbReference type="AlphaFoldDB" id="K0AWG4"/>
<dbReference type="Gene3D" id="3.40.50.300">
    <property type="entry name" value="P-loop containing nucleotide triphosphate hydrolases"/>
    <property type="match status" value="1"/>
</dbReference>
<proteinExistence type="predicted"/>
<dbReference type="EMBL" id="CP003326">
    <property type="protein sequence ID" value="AFS77097.1"/>
    <property type="molecule type" value="Genomic_DNA"/>
</dbReference>
<dbReference type="GO" id="GO:0005524">
    <property type="term" value="F:ATP binding"/>
    <property type="evidence" value="ECO:0007669"/>
    <property type="project" value="UniProtKB-KW"/>
</dbReference>
<evidence type="ECO:0000259" key="4">
    <source>
        <dbReference type="PROSITE" id="PS50893"/>
    </source>
</evidence>
<evidence type="ECO:0000256" key="1">
    <source>
        <dbReference type="ARBA" id="ARBA00022448"/>
    </source>
</evidence>
<dbReference type="PATRIC" id="fig|1128398.3.peg.12"/>
<keyword evidence="1" id="KW-0813">Transport</keyword>
<evidence type="ECO:0000256" key="2">
    <source>
        <dbReference type="ARBA" id="ARBA00022741"/>
    </source>
</evidence>
<dbReference type="eggNOG" id="COG3638">
    <property type="taxonomic scope" value="Bacteria"/>
</dbReference>
<dbReference type="GO" id="GO:0016887">
    <property type="term" value="F:ATP hydrolysis activity"/>
    <property type="evidence" value="ECO:0007669"/>
    <property type="project" value="InterPro"/>
</dbReference>
<dbReference type="SUPFAM" id="SSF52540">
    <property type="entry name" value="P-loop containing nucleoside triphosphate hydrolases"/>
    <property type="match status" value="1"/>
</dbReference>
<keyword evidence="2" id="KW-0547">Nucleotide-binding</keyword>
<dbReference type="STRING" id="1128398.Curi_c00150"/>
<dbReference type="InterPro" id="IPR017871">
    <property type="entry name" value="ABC_transporter-like_CS"/>
</dbReference>
<organism evidence="5 6">
    <name type="scientific">Gottschalkia acidurici (strain ATCC 7906 / DSM 604 / BCRC 14475 / CIP 104303 / KCTC 5404 / NCIMB 10678 / 9a)</name>
    <name type="common">Clostridium acidurici</name>
    <dbReference type="NCBI Taxonomy" id="1128398"/>
    <lineage>
        <taxon>Bacteria</taxon>
        <taxon>Bacillati</taxon>
        <taxon>Bacillota</taxon>
        <taxon>Tissierellia</taxon>
        <taxon>Tissierellales</taxon>
        <taxon>Gottschalkiaceae</taxon>
        <taxon>Gottschalkia</taxon>
    </lineage>
</organism>
<dbReference type="InterPro" id="IPR050086">
    <property type="entry name" value="MetN_ABC_transporter-like"/>
</dbReference>
<dbReference type="InterPro" id="IPR003439">
    <property type="entry name" value="ABC_transporter-like_ATP-bd"/>
</dbReference>
<protein>
    <submittedName>
        <fullName evidence="5">ABC phosphonate transporter ATP-binding protein</fullName>
    </submittedName>
</protein>
<dbReference type="KEGG" id="cad:Curi_c00150"/>
<evidence type="ECO:0000313" key="5">
    <source>
        <dbReference type="EMBL" id="AFS77097.1"/>
    </source>
</evidence>
<keyword evidence="6" id="KW-1185">Reference proteome</keyword>
<dbReference type="Proteomes" id="UP000006094">
    <property type="component" value="Chromosome"/>
</dbReference>
<gene>
    <name evidence="5" type="ordered locus">Curi_c00150</name>
</gene>
<dbReference type="PROSITE" id="PS50893">
    <property type="entry name" value="ABC_TRANSPORTER_2"/>
    <property type="match status" value="1"/>
</dbReference>
<accession>K0AWG4</accession>
<keyword evidence="3 5" id="KW-0067">ATP-binding</keyword>
<dbReference type="Pfam" id="PF00005">
    <property type="entry name" value="ABC_tran"/>
    <property type="match status" value="1"/>
</dbReference>
<evidence type="ECO:0000313" key="6">
    <source>
        <dbReference type="Proteomes" id="UP000006094"/>
    </source>
</evidence>
<dbReference type="PANTHER" id="PTHR43166">
    <property type="entry name" value="AMINO ACID IMPORT ATP-BINDING PROTEIN"/>
    <property type="match status" value="1"/>
</dbReference>
<name>K0AWG4_GOTA9</name>
<dbReference type="InterPro" id="IPR027417">
    <property type="entry name" value="P-loop_NTPase"/>
</dbReference>
<evidence type="ECO:0000256" key="3">
    <source>
        <dbReference type="ARBA" id="ARBA00022840"/>
    </source>
</evidence>
<dbReference type="InterPro" id="IPR003593">
    <property type="entry name" value="AAA+_ATPase"/>
</dbReference>
<dbReference type="RefSeq" id="WP_014966234.1">
    <property type="nucleotide sequence ID" value="NC_018664.1"/>
</dbReference>
<reference evidence="5 6" key="1">
    <citation type="journal article" date="2012" name="PLoS ONE">
        <title>The purine-utilizing bacterium Clostridium acidurici 9a: a genome-guided metabolic reconsideration.</title>
        <authorList>
            <person name="Hartwich K."/>
            <person name="Poehlein A."/>
            <person name="Daniel R."/>
        </authorList>
    </citation>
    <scope>NUCLEOTIDE SEQUENCE [LARGE SCALE GENOMIC DNA]</scope>
    <source>
        <strain evidence="6">ATCC 7906 / DSM 604 / BCRC 14475 / CIP 104303 / KCTC 5404 / NCIMB 10678 / 9a</strain>
    </source>
</reference>
<dbReference type="HOGENOM" id="CLU_000604_1_22_9"/>